<feature type="region of interest" description="Disordered" evidence="1">
    <location>
        <begin position="38"/>
        <end position="65"/>
    </location>
</feature>
<organism evidence="2">
    <name type="scientific">Brugia malayi</name>
    <name type="common">Filarial nematode worm</name>
    <dbReference type="NCBI Taxonomy" id="6279"/>
    <lineage>
        <taxon>Eukaryota</taxon>
        <taxon>Metazoa</taxon>
        <taxon>Ecdysozoa</taxon>
        <taxon>Nematoda</taxon>
        <taxon>Chromadorea</taxon>
        <taxon>Rhabditida</taxon>
        <taxon>Spirurina</taxon>
        <taxon>Spiruromorpha</taxon>
        <taxon>Filarioidea</taxon>
        <taxon>Onchocercidae</taxon>
        <taxon>Brugia</taxon>
    </lineage>
</organism>
<dbReference type="AlphaFoldDB" id="A0A4E9FFN6"/>
<evidence type="ECO:0000313" key="3">
    <source>
        <dbReference type="Proteomes" id="UP000006672"/>
    </source>
</evidence>
<dbReference type="GeneID" id="6097342"/>
<keyword evidence="3" id="KW-1185">Reference proteome</keyword>
<dbReference type="Proteomes" id="UP000006672">
    <property type="component" value="Unassembled WGS sequence"/>
</dbReference>
<feature type="compositionally biased region" description="Acidic residues" evidence="1">
    <location>
        <begin position="53"/>
        <end position="65"/>
    </location>
</feature>
<dbReference type="EMBL" id="CAAKNF010000194">
    <property type="protein sequence ID" value="VIO95741.1"/>
    <property type="molecule type" value="Genomic_DNA"/>
</dbReference>
<dbReference type="RefSeq" id="XP_001893890.2">
    <property type="nucleotide sequence ID" value="XM_001893855.2"/>
</dbReference>
<protein>
    <submittedName>
        <fullName evidence="4">Bm10380</fullName>
    </submittedName>
</protein>
<accession>A0A4E9FFN6</accession>
<accession>A0A8L7SKY0</accession>
<gene>
    <name evidence="2" type="primary">Bm10380</name>
    <name evidence="4" type="synonym">Bm1_12100</name>
    <name evidence="2" type="ORF">BM_BM10380</name>
</gene>
<dbReference type="CTD" id="6097342"/>
<dbReference type="WBParaSite" id="Bm10380.1">
    <property type="protein sequence ID" value="Bm10380.1"/>
    <property type="gene ID" value="WBGene00230641"/>
</dbReference>
<name>A0A4E9FFN6_BRUMA</name>
<proteinExistence type="predicted"/>
<dbReference type="OrthoDB" id="5863610at2759"/>
<sequence length="81" mass="9154">MSEKYAGTTRLWVIAVSDDTFDAIEPLKQLVEDHGTTFQAGFTGEPFNPMNGYDDDDDDGDGDDDDSFKFSFLIITKNRRH</sequence>
<evidence type="ECO:0000313" key="4">
    <source>
        <dbReference type="WBParaSite" id="Bm10380.1"/>
    </source>
</evidence>
<evidence type="ECO:0000313" key="2">
    <source>
        <dbReference type="EMBL" id="VIO95741.1"/>
    </source>
</evidence>
<dbReference type="KEGG" id="bmy:BM_BM10380"/>
<reference evidence="3" key="1">
    <citation type="journal article" date="2007" name="Science">
        <title>Draft genome of the filarial nematode parasite Brugia malayi.</title>
        <authorList>
            <person name="Ghedin E."/>
            <person name="Wang S."/>
            <person name="Spiro D."/>
            <person name="Caler E."/>
            <person name="Zhao Q."/>
            <person name="Crabtree J."/>
            <person name="Allen J.E."/>
            <person name="Delcher A.L."/>
            <person name="Guiliano D.B."/>
            <person name="Miranda-Saavedra D."/>
            <person name="Angiuoli S.V."/>
            <person name="Creasy T."/>
            <person name="Amedeo P."/>
            <person name="Haas B."/>
            <person name="El-Sayed N.M."/>
            <person name="Wortman J.R."/>
            <person name="Feldblyum T."/>
            <person name="Tallon L."/>
            <person name="Schatz M."/>
            <person name="Shumway M."/>
            <person name="Koo H."/>
            <person name="Salzberg S.L."/>
            <person name="Schobel S."/>
            <person name="Pertea M."/>
            <person name="Pop M."/>
            <person name="White O."/>
            <person name="Barton G.J."/>
            <person name="Carlow C.K."/>
            <person name="Crawford M.J."/>
            <person name="Daub J."/>
            <person name="Dimmic M.W."/>
            <person name="Estes C.F."/>
            <person name="Foster J.M."/>
            <person name="Ganatra M."/>
            <person name="Gregory W.F."/>
            <person name="Johnson N.M."/>
            <person name="Jin J."/>
            <person name="Komuniecki R."/>
            <person name="Korf I."/>
            <person name="Kumar S."/>
            <person name="Laney S."/>
            <person name="Li B.W."/>
            <person name="Li W."/>
            <person name="Lindblom T.H."/>
            <person name="Lustigman S."/>
            <person name="Ma D."/>
            <person name="Maina C.V."/>
            <person name="Martin D.M."/>
            <person name="McCarter J.P."/>
            <person name="McReynolds L."/>
            <person name="Mitreva M."/>
            <person name="Nutman T.B."/>
            <person name="Parkinson J."/>
            <person name="Peregrin-Alvarez J.M."/>
            <person name="Poole C."/>
            <person name="Ren Q."/>
            <person name="Saunders L."/>
            <person name="Sluder A.E."/>
            <person name="Smith K."/>
            <person name="Stanke M."/>
            <person name="Unnasch T.R."/>
            <person name="Ware J."/>
            <person name="Wei A.D."/>
            <person name="Weil G."/>
            <person name="Williams D.J."/>
            <person name="Zhang Y."/>
            <person name="Williams S.A."/>
            <person name="Fraser-Liggett C."/>
            <person name="Slatko B."/>
            <person name="Blaxter M.L."/>
            <person name="Scott A.L."/>
        </authorList>
    </citation>
    <scope>NUCLEOTIDE SEQUENCE</scope>
    <source>
        <strain evidence="3">FR3</strain>
    </source>
</reference>
<reference evidence="4" key="3">
    <citation type="submission" date="2022-04" db="UniProtKB">
        <authorList>
            <consortium name="WormBaseParasite"/>
        </authorList>
    </citation>
    <scope>IDENTIFICATION</scope>
</reference>
<reference evidence="2" key="2">
    <citation type="submission" date="2019-04" db="EMBL/GenBank/DDBJ databases">
        <authorList>
            <person name="Howe K."/>
            <person name="Paulini M."/>
            <person name="Williams G."/>
        </authorList>
    </citation>
    <scope>NUCLEOTIDE SEQUENCE [LARGE SCALE GENOMIC DNA]</scope>
    <source>
        <strain evidence="2">FR3</strain>
    </source>
</reference>
<evidence type="ECO:0000256" key="1">
    <source>
        <dbReference type="SAM" id="MobiDB-lite"/>
    </source>
</evidence>